<dbReference type="CDD" id="cd02042">
    <property type="entry name" value="ParAB_family"/>
    <property type="match status" value="1"/>
</dbReference>
<reference evidence="3" key="1">
    <citation type="submission" date="2015-11" db="EMBL/GenBank/DDBJ databases">
        <authorList>
            <person name="Seth-Smith H.M.B."/>
        </authorList>
    </citation>
    <scope>NUCLEOTIDE SEQUENCE [LARGE SCALE GENOMIC DNA]</scope>
    <source>
        <strain evidence="3">2013Ark11</strain>
    </source>
</reference>
<dbReference type="AlphaFoldDB" id="A0A0S4M068"/>
<dbReference type="STRING" id="1561003.Ark11_0277"/>
<keyword evidence="3" id="KW-1185">Reference proteome</keyword>
<dbReference type="FunFam" id="3.40.50.300:FF:000285">
    <property type="entry name" value="Sporulation initiation inhibitor Soj"/>
    <property type="match status" value="1"/>
</dbReference>
<evidence type="ECO:0000313" key="2">
    <source>
        <dbReference type="EMBL" id="CUT17134.1"/>
    </source>
</evidence>
<protein>
    <submittedName>
        <fullName evidence="2">Chromosone partitioning protein ParA</fullName>
    </submittedName>
</protein>
<name>A0A0S4M068_9BURK</name>
<dbReference type="Pfam" id="PF13614">
    <property type="entry name" value="AAA_31"/>
    <property type="match status" value="1"/>
</dbReference>
<organism evidence="2 3">
    <name type="scientific">Candidatus Ichthyocystis hellenicum</name>
    <dbReference type="NCBI Taxonomy" id="1561003"/>
    <lineage>
        <taxon>Bacteria</taxon>
        <taxon>Pseudomonadati</taxon>
        <taxon>Pseudomonadota</taxon>
        <taxon>Betaproteobacteria</taxon>
        <taxon>Burkholderiales</taxon>
        <taxon>Candidatus Ichthyocystis</taxon>
    </lineage>
</organism>
<dbReference type="InterPro" id="IPR050678">
    <property type="entry name" value="DNA_Partitioning_ATPase"/>
</dbReference>
<feature type="domain" description="AAA" evidence="1">
    <location>
        <begin position="3"/>
        <end position="176"/>
    </location>
</feature>
<gene>
    <name evidence="2" type="primary">parA</name>
    <name evidence="2" type="ORF">Ark11_0277</name>
</gene>
<dbReference type="PANTHER" id="PTHR13696">
    <property type="entry name" value="P-LOOP CONTAINING NUCLEOSIDE TRIPHOSPHATE HYDROLASE"/>
    <property type="match status" value="1"/>
</dbReference>
<dbReference type="OrthoDB" id="9815116at2"/>
<dbReference type="EMBL" id="LN906597">
    <property type="protein sequence ID" value="CUT17134.1"/>
    <property type="molecule type" value="Genomic_DNA"/>
</dbReference>
<sequence>MGKVFAVSNQKGGVGKTTTTVNLAASIAIRGLRALVVDLDPQTNATMATGLQPVNVSIYDVLCERVSINEAISFNEHVNFSILASCRDLAALELEFSKIPRRHLLLQKVLQEVQDDFDFIFLDCPPALGLLTLNGLSAAHRVIIPMQCEYYALGGLAELVGTLRTIKNSFNKDLDIEGLILTMFDNRSLLCRQVAAQIRDHFGEKVFKSVIPRNVRLAEAPSYGLPGVVFDRAARGSRAYMACADELIRRTEQAQFEFYSKDDVAHEEA</sequence>
<dbReference type="Gene3D" id="3.40.50.300">
    <property type="entry name" value="P-loop containing nucleotide triphosphate hydrolases"/>
    <property type="match status" value="1"/>
</dbReference>
<dbReference type="RefSeq" id="WP_092342809.1">
    <property type="nucleotide sequence ID" value="NZ_FLSL01000089.1"/>
</dbReference>
<evidence type="ECO:0000313" key="3">
    <source>
        <dbReference type="Proteomes" id="UP000198651"/>
    </source>
</evidence>
<accession>A0A0S4M068</accession>
<evidence type="ECO:0000259" key="1">
    <source>
        <dbReference type="Pfam" id="PF13614"/>
    </source>
</evidence>
<dbReference type="InterPro" id="IPR027417">
    <property type="entry name" value="P-loop_NTPase"/>
</dbReference>
<dbReference type="SUPFAM" id="SSF52540">
    <property type="entry name" value="P-loop containing nucleoside triphosphate hydrolases"/>
    <property type="match status" value="1"/>
</dbReference>
<dbReference type="Proteomes" id="UP000198651">
    <property type="component" value="Chromosome I"/>
</dbReference>
<dbReference type="PANTHER" id="PTHR13696:SF52">
    <property type="entry name" value="PARA FAMILY PROTEIN CT_582"/>
    <property type="match status" value="1"/>
</dbReference>
<proteinExistence type="predicted"/>
<dbReference type="InterPro" id="IPR025669">
    <property type="entry name" value="AAA_dom"/>
</dbReference>